<comment type="cofactor">
    <cofactor evidence="1">
        <name>Mg(2+)</name>
        <dbReference type="ChEBI" id="CHEBI:18420"/>
    </cofactor>
</comment>
<dbReference type="InterPro" id="IPR020084">
    <property type="entry name" value="NUDIX_hydrolase_CS"/>
</dbReference>
<dbReference type="GO" id="GO:0019693">
    <property type="term" value="P:ribose phosphate metabolic process"/>
    <property type="evidence" value="ECO:0007669"/>
    <property type="project" value="TreeGrafter"/>
</dbReference>
<proteinExistence type="inferred from homology"/>
<organism evidence="5 6">
    <name type="scientific">Bacillus subtilis</name>
    <dbReference type="NCBI Taxonomy" id="1423"/>
    <lineage>
        <taxon>Bacteria</taxon>
        <taxon>Bacillati</taxon>
        <taxon>Bacillota</taxon>
        <taxon>Bacilli</taxon>
        <taxon>Bacillales</taxon>
        <taxon>Bacillaceae</taxon>
        <taxon>Bacillus</taxon>
    </lineage>
</organism>
<dbReference type="Pfam" id="PF00293">
    <property type="entry name" value="NUDIX"/>
    <property type="match status" value="1"/>
</dbReference>
<gene>
    <name evidence="5" type="ORF">B4122_2244</name>
</gene>
<evidence type="ECO:0000256" key="3">
    <source>
        <dbReference type="RuleBase" id="RU003476"/>
    </source>
</evidence>
<dbReference type="SUPFAM" id="SSF55811">
    <property type="entry name" value="Nudix"/>
    <property type="match status" value="1"/>
</dbReference>
<evidence type="ECO:0000256" key="1">
    <source>
        <dbReference type="ARBA" id="ARBA00001946"/>
    </source>
</evidence>
<dbReference type="FunFam" id="3.90.79.10:FF:000024">
    <property type="entry name" value="ADP-ribose pyrophosphatase"/>
    <property type="match status" value="1"/>
</dbReference>
<dbReference type="Gene3D" id="3.90.79.10">
    <property type="entry name" value="Nucleoside Triphosphate Pyrophosphohydrolase"/>
    <property type="match status" value="1"/>
</dbReference>
<comment type="caution">
    <text evidence="5">The sequence shown here is derived from an EMBL/GenBank/DDBJ whole genome shotgun (WGS) entry which is preliminary data.</text>
</comment>
<dbReference type="EMBL" id="LJZV01000012">
    <property type="protein sequence ID" value="KZD91602.1"/>
    <property type="molecule type" value="Genomic_DNA"/>
</dbReference>
<dbReference type="GO" id="GO:0016462">
    <property type="term" value="F:pyrophosphatase activity"/>
    <property type="evidence" value="ECO:0007669"/>
    <property type="project" value="UniProtKB-ARBA"/>
</dbReference>
<sequence>MYGASYRDRTGDEEMKSLEEKTIAKEQIFSGKVIDLYVEDVELPNGKASKREIVKHPGAVAVLAVTDEGKIIMVKQFRKPLERTIVEIPAGKLEKGEEPEYTALRELEEETGYTAKKLTKITAFYTSPGFADEIVHVFLAEELSVLEEKRELDEDEFVEVMEVTLEDALKLVESREVYDAKTAYAIQYLQLKEALQAQK</sequence>
<dbReference type="PROSITE" id="PS00893">
    <property type="entry name" value="NUDIX_BOX"/>
    <property type="match status" value="1"/>
</dbReference>
<dbReference type="CDD" id="cd03424">
    <property type="entry name" value="NUDIX_ADPRase_Nudt5_UGPPase_Nudt14"/>
    <property type="match status" value="1"/>
</dbReference>
<dbReference type="GO" id="GO:0006753">
    <property type="term" value="P:nucleoside phosphate metabolic process"/>
    <property type="evidence" value="ECO:0007669"/>
    <property type="project" value="TreeGrafter"/>
</dbReference>
<dbReference type="PRINTS" id="PR00502">
    <property type="entry name" value="NUDIXFAMILY"/>
</dbReference>
<protein>
    <submittedName>
        <fullName evidence="5">ADP-ribose pyrophosphatase</fullName>
    </submittedName>
</protein>
<dbReference type="GO" id="GO:0005829">
    <property type="term" value="C:cytosol"/>
    <property type="evidence" value="ECO:0007669"/>
    <property type="project" value="TreeGrafter"/>
</dbReference>
<evidence type="ECO:0000259" key="4">
    <source>
        <dbReference type="PROSITE" id="PS51462"/>
    </source>
</evidence>
<evidence type="ECO:0000256" key="2">
    <source>
        <dbReference type="ARBA" id="ARBA00022801"/>
    </source>
</evidence>
<dbReference type="InterPro" id="IPR020476">
    <property type="entry name" value="Nudix_hydrolase"/>
</dbReference>
<dbReference type="InterPro" id="IPR000086">
    <property type="entry name" value="NUDIX_hydrolase_dom"/>
</dbReference>
<dbReference type="PANTHER" id="PTHR11839:SF18">
    <property type="entry name" value="NUDIX HYDROLASE DOMAIN-CONTAINING PROTEIN"/>
    <property type="match status" value="1"/>
</dbReference>
<keyword evidence="2 3" id="KW-0378">Hydrolase</keyword>
<accession>A0AAP1H879</accession>
<comment type="similarity">
    <text evidence="3">Belongs to the Nudix hydrolase family.</text>
</comment>
<reference evidence="5 6" key="1">
    <citation type="submission" date="2015-09" db="EMBL/GenBank/DDBJ databases">
        <title>Spore heat resistance.</title>
        <authorList>
            <person name="Boekhorst J."/>
            <person name="Berendsen E.M."/>
            <person name="Wells-Bennik M.H."/>
            <person name="Kuipers O.P."/>
        </authorList>
    </citation>
    <scope>NUCLEOTIDE SEQUENCE [LARGE SCALE GENOMIC DNA]</scope>
    <source>
        <strain evidence="5 6">B4122</strain>
    </source>
</reference>
<name>A0AAP1H879_BACIU</name>
<dbReference type="Proteomes" id="UP000076442">
    <property type="component" value="Unassembled WGS sequence"/>
</dbReference>
<dbReference type="PANTHER" id="PTHR11839">
    <property type="entry name" value="UDP/ADP-SUGAR PYROPHOSPHATASE"/>
    <property type="match status" value="1"/>
</dbReference>
<dbReference type="InterPro" id="IPR015797">
    <property type="entry name" value="NUDIX_hydrolase-like_dom_sf"/>
</dbReference>
<feature type="domain" description="Nudix hydrolase" evidence="4">
    <location>
        <begin position="54"/>
        <end position="185"/>
    </location>
</feature>
<dbReference type="PROSITE" id="PS51462">
    <property type="entry name" value="NUDIX"/>
    <property type="match status" value="1"/>
</dbReference>
<evidence type="ECO:0000313" key="6">
    <source>
        <dbReference type="Proteomes" id="UP000076442"/>
    </source>
</evidence>
<dbReference type="AlphaFoldDB" id="A0AAP1H879"/>
<evidence type="ECO:0000313" key="5">
    <source>
        <dbReference type="EMBL" id="KZD91602.1"/>
    </source>
</evidence>